<dbReference type="EMBL" id="CAADGH010000046">
    <property type="protein sequence ID" value="VFK76216.1"/>
    <property type="molecule type" value="Genomic_DNA"/>
</dbReference>
<sequence>MNPRSETKDKYAKVATVLNNYRVVIDAGRNEGVDVGQRFLLYDVGSDFIDPHTRENLGGLELIKGIGKIIQVQDEMATLETTEHKKRLTSTFNESPRIFQEKRPFESPQVGDRVRFIAP</sequence>
<reference evidence="2" key="1">
    <citation type="submission" date="2019-02" db="EMBL/GenBank/DDBJ databases">
        <authorList>
            <person name="Gruber-Vodicka R. H."/>
            <person name="Seah K. B. B."/>
        </authorList>
    </citation>
    <scope>NUCLEOTIDE SEQUENCE</scope>
    <source>
        <strain evidence="1">BECK_BZ197</strain>
        <strain evidence="3">BECK_BZ198</strain>
        <strain evidence="2">BECK_BZ199</strain>
    </source>
</reference>
<name>A0A450Y0M5_9GAMM</name>
<evidence type="ECO:0000313" key="1">
    <source>
        <dbReference type="EMBL" id="VFK32127.1"/>
    </source>
</evidence>
<gene>
    <name evidence="1" type="ORF">BECKMB1821G_GA0114241_11035</name>
    <name evidence="3" type="ORF">BECKMB1821H_GA0114242_104620</name>
    <name evidence="2" type="ORF">BECKMB1821I_GA0114274_10995</name>
</gene>
<proteinExistence type="predicted"/>
<protein>
    <submittedName>
        <fullName evidence="2">Uncharacterized protein</fullName>
    </submittedName>
</protein>
<dbReference type="InterPro" id="IPR038165">
    <property type="entry name" value="FlgT_C_sf"/>
</dbReference>
<accession>A0A450Y0M5</accession>
<dbReference type="AlphaFoldDB" id="A0A450Y0M5"/>
<dbReference type="EMBL" id="CAADFO010000103">
    <property type="protein sequence ID" value="VFK32127.1"/>
    <property type="molecule type" value="Genomic_DNA"/>
</dbReference>
<organism evidence="2">
    <name type="scientific">Candidatus Kentrum sp. MB</name>
    <dbReference type="NCBI Taxonomy" id="2138164"/>
    <lineage>
        <taxon>Bacteria</taxon>
        <taxon>Pseudomonadati</taxon>
        <taxon>Pseudomonadota</taxon>
        <taxon>Gammaproteobacteria</taxon>
        <taxon>Candidatus Kentrum</taxon>
    </lineage>
</organism>
<dbReference type="Gene3D" id="2.40.10.410">
    <property type="entry name" value="FlgT, C-terminal domain"/>
    <property type="match status" value="1"/>
</dbReference>
<dbReference type="EMBL" id="CAADFQ010000099">
    <property type="protein sequence ID" value="VFK35085.1"/>
    <property type="molecule type" value="Genomic_DNA"/>
</dbReference>
<evidence type="ECO:0000313" key="3">
    <source>
        <dbReference type="EMBL" id="VFK76216.1"/>
    </source>
</evidence>
<evidence type="ECO:0000313" key="2">
    <source>
        <dbReference type="EMBL" id="VFK35085.1"/>
    </source>
</evidence>